<dbReference type="RefSeq" id="WP_093921219.1">
    <property type="nucleotide sequence ID" value="NZ_FONW01000012.1"/>
</dbReference>
<reference evidence="2 4" key="1">
    <citation type="submission" date="2016-10" db="EMBL/GenBank/DDBJ databases">
        <authorList>
            <person name="de Groot N.N."/>
        </authorList>
    </citation>
    <scope>NUCLEOTIDE SEQUENCE [LARGE SCALE GENOMIC DNA]</scope>
    <source>
        <strain evidence="2 4">CGMCC 1.9156</strain>
    </source>
</reference>
<dbReference type="EMBL" id="FONW01000012">
    <property type="protein sequence ID" value="SFF67135.1"/>
    <property type="molecule type" value="Genomic_DNA"/>
</dbReference>
<sequence length="107" mass="11787">MKVAITSTGQEVTSKLDHRFGRCSYFAIHDFDTDQTDFIKNPNKEVAEGAGPASVQFIVSHGVSKIISGEFGGKVKKILEDLEVQMIMFNGPERTIQDILSLMAVKP</sequence>
<proteinExistence type="predicted"/>
<evidence type="ECO:0000313" key="2">
    <source>
        <dbReference type="EMBL" id="SFF67135.1"/>
    </source>
</evidence>
<protein>
    <submittedName>
        <fullName evidence="2">Predicted Fe-Mo cluster-binding protein, NifX family</fullName>
    </submittedName>
    <submittedName>
        <fullName evidence="3">Putative Fe-Mo cluster-binding NifX family protein</fullName>
    </submittedName>
</protein>
<dbReference type="InterPro" id="IPR003731">
    <property type="entry name" value="Di-Nase_FeMo-co_biosynth"/>
</dbReference>
<dbReference type="Proteomes" id="UP000294848">
    <property type="component" value="Unassembled WGS sequence"/>
</dbReference>
<dbReference type="AlphaFoldDB" id="A0A1I2KJH0"/>
<dbReference type="Pfam" id="PF02579">
    <property type="entry name" value="Nitro_FeMo-Co"/>
    <property type="match status" value="1"/>
</dbReference>
<evidence type="ECO:0000313" key="3">
    <source>
        <dbReference type="EMBL" id="TDO03420.1"/>
    </source>
</evidence>
<dbReference type="PANTHER" id="PTHR42983">
    <property type="entry name" value="DINITROGENASE IRON-MOLYBDENUM COFACTOR PROTEIN-RELATED"/>
    <property type="match status" value="1"/>
</dbReference>
<dbReference type="STRING" id="655355.SAMN05216283_11279"/>
<evidence type="ECO:0000313" key="5">
    <source>
        <dbReference type="Proteomes" id="UP000294848"/>
    </source>
</evidence>
<dbReference type="Gene3D" id="3.30.420.130">
    <property type="entry name" value="Dinitrogenase iron-molybdenum cofactor biosynthesis domain"/>
    <property type="match status" value="1"/>
</dbReference>
<accession>A0A1I2KJH0</accession>
<name>A0A1I2KJH0_9BACT</name>
<evidence type="ECO:0000313" key="4">
    <source>
        <dbReference type="Proteomes" id="UP000198964"/>
    </source>
</evidence>
<dbReference type="Proteomes" id="UP000198964">
    <property type="component" value="Unassembled WGS sequence"/>
</dbReference>
<dbReference type="InterPro" id="IPR036105">
    <property type="entry name" value="DiNase_FeMo-co_biosyn_sf"/>
</dbReference>
<dbReference type="PANTHER" id="PTHR42983:SF1">
    <property type="entry name" value="IRON-MOLYBDENUM PROTEIN"/>
    <property type="match status" value="1"/>
</dbReference>
<keyword evidence="4" id="KW-1185">Reference proteome</keyword>
<gene>
    <name evidence="3" type="ORF">DET52_103366</name>
    <name evidence="2" type="ORF">SAMN05216283_11279</name>
</gene>
<dbReference type="SUPFAM" id="SSF53146">
    <property type="entry name" value="Nitrogenase accessory factor-like"/>
    <property type="match status" value="1"/>
</dbReference>
<organism evidence="2 4">
    <name type="scientific">Sunxiuqinia elliptica</name>
    <dbReference type="NCBI Taxonomy" id="655355"/>
    <lineage>
        <taxon>Bacteria</taxon>
        <taxon>Pseudomonadati</taxon>
        <taxon>Bacteroidota</taxon>
        <taxon>Bacteroidia</taxon>
        <taxon>Marinilabiliales</taxon>
        <taxon>Prolixibacteraceae</taxon>
        <taxon>Sunxiuqinia</taxon>
    </lineage>
</organism>
<dbReference type="EMBL" id="SNWI01000003">
    <property type="protein sequence ID" value="TDO03420.1"/>
    <property type="molecule type" value="Genomic_DNA"/>
</dbReference>
<dbReference type="OrthoDB" id="9807451at2"/>
<reference evidence="3 5" key="2">
    <citation type="submission" date="2019-03" db="EMBL/GenBank/DDBJ databases">
        <title>Freshwater and sediment microbial communities from various areas in North America, analyzing microbe dynamics in response to fracking.</title>
        <authorList>
            <person name="Lamendella R."/>
        </authorList>
    </citation>
    <scope>NUCLEOTIDE SEQUENCE [LARGE SCALE GENOMIC DNA]</scope>
    <source>
        <strain evidence="3 5">114D</strain>
    </source>
</reference>
<feature type="domain" description="Dinitrogenase iron-molybdenum cofactor biosynthesis" evidence="1">
    <location>
        <begin position="14"/>
        <end position="101"/>
    </location>
</feature>
<evidence type="ECO:0000259" key="1">
    <source>
        <dbReference type="Pfam" id="PF02579"/>
    </source>
</evidence>